<dbReference type="SUPFAM" id="SSF52172">
    <property type="entry name" value="CheY-like"/>
    <property type="match status" value="1"/>
</dbReference>
<evidence type="ECO:0000256" key="1">
    <source>
        <dbReference type="PROSITE-ProRule" id="PRU00169"/>
    </source>
</evidence>
<accession>A0ABX1GEQ9</accession>
<dbReference type="Proteomes" id="UP000765845">
    <property type="component" value="Unassembled WGS sequence"/>
</dbReference>
<reference evidence="3 4" key="1">
    <citation type="submission" date="2020-04" db="EMBL/GenBank/DDBJ databases">
        <authorList>
            <person name="Yoon J."/>
        </authorList>
    </citation>
    <scope>NUCLEOTIDE SEQUENCE [LARGE SCALE GENOMIC DNA]</scope>
    <source>
        <strain evidence="3 4">KMU-166</strain>
    </source>
</reference>
<comment type="caution">
    <text evidence="3">The sequence shown here is derived from an EMBL/GenBank/DDBJ whole genome shotgun (WGS) entry which is preliminary data.</text>
</comment>
<dbReference type="PROSITE" id="PS50110">
    <property type="entry name" value="RESPONSE_REGULATORY"/>
    <property type="match status" value="1"/>
</dbReference>
<dbReference type="PANTHER" id="PTHR44520">
    <property type="entry name" value="RESPONSE REGULATOR RCP1-RELATED"/>
    <property type="match status" value="1"/>
</dbReference>
<dbReference type="Pfam" id="PF00072">
    <property type="entry name" value="Response_reg"/>
    <property type="match status" value="1"/>
</dbReference>
<dbReference type="InterPro" id="IPR052893">
    <property type="entry name" value="TCS_response_regulator"/>
</dbReference>
<proteinExistence type="predicted"/>
<sequence length="129" mass="14473">MLSVLLIDDSDADNYFHTYSIEKSELCGTVESCTSSLSALDRLIDATEGRAAMPDIIFLDINIPSVDGWEFLEHYKRCISVEQRKSKIFMLSTSVNPQDRARAETHPLISGYISKPLTTEKFIQNAALL</sequence>
<evidence type="ECO:0000313" key="4">
    <source>
        <dbReference type="Proteomes" id="UP000765845"/>
    </source>
</evidence>
<dbReference type="InterPro" id="IPR011006">
    <property type="entry name" value="CheY-like_superfamily"/>
</dbReference>
<gene>
    <name evidence="3" type="ORF">HCU74_09650</name>
</gene>
<name>A0ABX1GEQ9_9GAMM</name>
<dbReference type="PANTHER" id="PTHR44520:SF2">
    <property type="entry name" value="RESPONSE REGULATOR RCP1"/>
    <property type="match status" value="1"/>
</dbReference>
<feature type="modified residue" description="4-aspartylphosphate" evidence="1">
    <location>
        <position position="60"/>
    </location>
</feature>
<dbReference type="SMART" id="SM00448">
    <property type="entry name" value="REC"/>
    <property type="match status" value="1"/>
</dbReference>
<feature type="domain" description="Response regulatory" evidence="2">
    <location>
        <begin position="3"/>
        <end position="129"/>
    </location>
</feature>
<dbReference type="Gene3D" id="3.40.50.2300">
    <property type="match status" value="1"/>
</dbReference>
<protein>
    <submittedName>
        <fullName evidence="3">Response regulator</fullName>
    </submittedName>
</protein>
<keyword evidence="1" id="KW-0597">Phosphoprotein</keyword>
<dbReference type="InterPro" id="IPR001789">
    <property type="entry name" value="Sig_transdc_resp-reg_receiver"/>
</dbReference>
<evidence type="ECO:0000259" key="2">
    <source>
        <dbReference type="PROSITE" id="PS50110"/>
    </source>
</evidence>
<keyword evidence="4" id="KW-1185">Reference proteome</keyword>
<evidence type="ECO:0000313" key="3">
    <source>
        <dbReference type="EMBL" id="NKI17684.1"/>
    </source>
</evidence>
<dbReference type="EMBL" id="JAAWWK010000003">
    <property type="protein sequence ID" value="NKI17684.1"/>
    <property type="molecule type" value="Genomic_DNA"/>
</dbReference>
<dbReference type="RefSeq" id="WP_168450231.1">
    <property type="nucleotide sequence ID" value="NZ_JAAWWK010000003.1"/>
</dbReference>
<organism evidence="3 4">
    <name type="scientific">Spongiibacter thalassae</name>
    <dbReference type="NCBI Taxonomy" id="2721624"/>
    <lineage>
        <taxon>Bacteria</taxon>
        <taxon>Pseudomonadati</taxon>
        <taxon>Pseudomonadota</taxon>
        <taxon>Gammaproteobacteria</taxon>
        <taxon>Cellvibrionales</taxon>
        <taxon>Spongiibacteraceae</taxon>
        <taxon>Spongiibacter</taxon>
    </lineage>
</organism>